<evidence type="ECO:0000256" key="1">
    <source>
        <dbReference type="SAM" id="MobiDB-lite"/>
    </source>
</evidence>
<dbReference type="AlphaFoldDB" id="A0AAU2V7A2"/>
<feature type="chain" id="PRO_5043614829" description="ATP-binding protein" evidence="2">
    <location>
        <begin position="26"/>
        <end position="147"/>
    </location>
</feature>
<keyword evidence="2" id="KW-0732">Signal</keyword>
<organism evidence="3">
    <name type="scientific">Streptomyces sp. NBC_00003</name>
    <dbReference type="NCBI Taxonomy" id="2903608"/>
    <lineage>
        <taxon>Bacteria</taxon>
        <taxon>Bacillati</taxon>
        <taxon>Actinomycetota</taxon>
        <taxon>Actinomycetes</taxon>
        <taxon>Kitasatosporales</taxon>
        <taxon>Streptomycetaceae</taxon>
        <taxon>Streptomyces</taxon>
    </lineage>
</organism>
<sequence>MKSMKVAAALAGSLAVVGAAAPAFASGDITPPMSLNGGLDAIAQNVANAPVVDAQPIGTNLLDSRSEESPSQPAAAPAKDAGKAKGVKTKDAKAKGVAKPKGAVKTKDAAKPKDAEKAKDLDKAKEADTTEEPAPNPGLLLGGLPIG</sequence>
<gene>
    <name evidence="3" type="ORF">OG549_23090</name>
</gene>
<proteinExistence type="predicted"/>
<evidence type="ECO:0008006" key="4">
    <source>
        <dbReference type="Google" id="ProtNLM"/>
    </source>
</evidence>
<feature type="compositionally biased region" description="Basic and acidic residues" evidence="1">
    <location>
        <begin position="105"/>
        <end position="128"/>
    </location>
</feature>
<feature type="region of interest" description="Disordered" evidence="1">
    <location>
        <begin position="57"/>
        <end position="147"/>
    </location>
</feature>
<feature type="compositionally biased region" description="Basic and acidic residues" evidence="1">
    <location>
        <begin position="80"/>
        <end position="94"/>
    </location>
</feature>
<evidence type="ECO:0000313" key="3">
    <source>
        <dbReference type="EMBL" id="WTW63303.1"/>
    </source>
</evidence>
<accession>A0AAU2V7A2</accession>
<reference evidence="3" key="1">
    <citation type="submission" date="2022-10" db="EMBL/GenBank/DDBJ databases">
        <title>The complete genomes of actinobacterial strains from the NBC collection.</title>
        <authorList>
            <person name="Joergensen T.S."/>
            <person name="Alvarez Arevalo M."/>
            <person name="Sterndorff E.B."/>
            <person name="Faurdal D."/>
            <person name="Vuksanovic O."/>
            <person name="Mourched A.-S."/>
            <person name="Charusanti P."/>
            <person name="Shaw S."/>
            <person name="Blin K."/>
            <person name="Weber T."/>
        </authorList>
    </citation>
    <scope>NUCLEOTIDE SEQUENCE</scope>
    <source>
        <strain evidence="3">NBC_00003</strain>
    </source>
</reference>
<protein>
    <recommendedName>
        <fullName evidence="4">ATP-binding protein</fullName>
    </recommendedName>
</protein>
<dbReference type="EMBL" id="CP108318">
    <property type="protein sequence ID" value="WTW63303.1"/>
    <property type="molecule type" value="Genomic_DNA"/>
</dbReference>
<name>A0AAU2V7A2_9ACTN</name>
<feature type="signal peptide" evidence="2">
    <location>
        <begin position="1"/>
        <end position="25"/>
    </location>
</feature>
<evidence type="ECO:0000256" key="2">
    <source>
        <dbReference type="SAM" id="SignalP"/>
    </source>
</evidence>